<feature type="region of interest" description="Disordered" evidence="2">
    <location>
        <begin position="191"/>
        <end position="327"/>
    </location>
</feature>
<feature type="compositionally biased region" description="Polar residues" evidence="2">
    <location>
        <begin position="275"/>
        <end position="308"/>
    </location>
</feature>
<organism evidence="4 5">
    <name type="scientific">Marmota monax</name>
    <name type="common">Woodchuck</name>
    <dbReference type="NCBI Taxonomy" id="9995"/>
    <lineage>
        <taxon>Eukaryota</taxon>
        <taxon>Metazoa</taxon>
        <taxon>Chordata</taxon>
        <taxon>Craniata</taxon>
        <taxon>Vertebrata</taxon>
        <taxon>Euteleostomi</taxon>
        <taxon>Mammalia</taxon>
        <taxon>Eutheria</taxon>
        <taxon>Euarchontoglires</taxon>
        <taxon>Glires</taxon>
        <taxon>Rodentia</taxon>
        <taxon>Sciuromorpha</taxon>
        <taxon>Sciuridae</taxon>
        <taxon>Xerinae</taxon>
        <taxon>Marmotini</taxon>
        <taxon>Marmota</taxon>
    </lineage>
</organism>
<feature type="compositionally biased region" description="Basic and acidic residues" evidence="2">
    <location>
        <begin position="425"/>
        <end position="434"/>
    </location>
</feature>
<feature type="compositionally biased region" description="Pro residues" evidence="2">
    <location>
        <begin position="231"/>
        <end position="252"/>
    </location>
</feature>
<evidence type="ECO:0000313" key="4">
    <source>
        <dbReference type="EMBL" id="VTJ87534.1"/>
    </source>
</evidence>
<keyword evidence="5" id="KW-1185">Reference proteome</keyword>
<feature type="compositionally biased region" description="Low complexity" evidence="2">
    <location>
        <begin position="205"/>
        <end position="227"/>
    </location>
</feature>
<dbReference type="EMBL" id="CABDUW010002625">
    <property type="protein sequence ID" value="VTJ87534.1"/>
    <property type="molecule type" value="Genomic_DNA"/>
</dbReference>
<dbReference type="Proteomes" id="UP000335636">
    <property type="component" value="Unassembled WGS sequence"/>
</dbReference>
<sequence length="914" mass="100019">MVLKRFSPTLEKNKAIQKKRQGTKRRRNGVSKVPQEFFATCPNHRRDSHSHGYVNKELGRGGYCEVIDVWNVEQVAGSPPPIELQILLPLYWFWLQLWLSFSYSPMSQNNDFLHFLQLLCKCPLCGVYNRTGAKVSQLICKAFLENALNSVSRVSSVTSVRESSVFWSAVVSAIPLGASVSTPLTEPTLFPSSIRSPDQITPLMDLPGPSLLGDSLPPEPSPLSSKLPVDHIPPQPSVPTPPPPVPTLPPPTDSQEAKPVLQPEAPLSLVDSPDGLSTNVPTTTCTDSASLPVSEFSGNQSHAENLSPSKLEHSDDDKNLLDLHPPEASFESDTTAILVEHGNLSFLCPDVLALLERHIKKKGGFLMQNKKKKEKKSFPKELKPDDQLNSSGKRLESVAEQQDSPVSLPLQSSEGKSEGLQVDHQSSDPKTFEDNLPKKCTQFFWGLPSLHSESLKSIVPESGDCSTYVCFNSMPTFFEAPESLVLPPPPTLSLPVPPQDQLQCQSPVPPQDQLQFSVPTLSPPISSQSREIFKAKELCAIRSQSTNSLTTTESESSSVTDMNMSKVESTLTIEGPPEGISVLKDSESLDLKNQLLNELKMKIESRERGLVPAFSTELSLALDKLTSKTLASKTLASKTLTCKTLTSFTHFHSASSGDMAAPQVLQAQCDNRGINIEQGQEHWIPTHVLCKCQDKNVPLASKRVCPLVPQTGKFCGGDTGLVTRQPRGKLPHPQDRTLKEALGSKSSSAPSLKGQPSKSQFKHFFQRLYLGIKGKGQEGSLEKGSSSSSVQGRNPAKKRAAFTGNTEAQKIMTDIGILEEKLAGRHGVEATAPQKPLSTPMRPGKIQHKTGLPIQAEPIQKHDFNVNTPCAKVPSAKSCSHEVGFAGQWYRIGNNKWVMDRGRQPQKSVPYRTR</sequence>
<evidence type="ECO:0000256" key="1">
    <source>
        <dbReference type="ARBA" id="ARBA00035009"/>
    </source>
</evidence>
<accession>A0A5E4D087</accession>
<evidence type="ECO:0000313" key="5">
    <source>
        <dbReference type="Proteomes" id="UP000335636"/>
    </source>
</evidence>
<protein>
    <recommendedName>
        <fullName evidence="3">SPATA31 domain-containing protein</fullName>
    </recommendedName>
</protein>
<proteinExistence type="inferred from homology"/>
<gene>
    <name evidence="4" type="ORF">MONAX_5E045244</name>
</gene>
<feature type="compositionally biased region" description="Polar residues" evidence="2">
    <location>
        <begin position="399"/>
        <end position="414"/>
    </location>
</feature>
<dbReference type="Pfam" id="PF14650">
    <property type="entry name" value="FAM75"/>
    <property type="match status" value="1"/>
</dbReference>
<feature type="compositionally biased region" description="Low complexity" evidence="2">
    <location>
        <begin position="778"/>
        <end position="792"/>
    </location>
</feature>
<feature type="region of interest" description="Disordered" evidence="2">
    <location>
        <begin position="366"/>
        <end position="434"/>
    </location>
</feature>
<dbReference type="InterPro" id="IPR039509">
    <property type="entry name" value="SPATA31"/>
</dbReference>
<feature type="region of interest" description="Disordered" evidence="2">
    <location>
        <begin position="776"/>
        <end position="803"/>
    </location>
</feature>
<comment type="caution">
    <text evidence="4">The sequence shown here is derived from an EMBL/GenBank/DDBJ whole genome shotgun (WGS) entry which is preliminary data.</text>
</comment>
<feature type="compositionally biased region" description="Basic and acidic residues" evidence="2">
    <location>
        <begin position="310"/>
        <end position="325"/>
    </location>
</feature>
<dbReference type="AlphaFoldDB" id="A0A5E4D087"/>
<dbReference type="PANTHER" id="PTHR21859">
    <property type="entry name" value="ACROSOME-SPECIFIC PROTEIN"/>
    <property type="match status" value="1"/>
</dbReference>
<evidence type="ECO:0000259" key="3">
    <source>
        <dbReference type="Pfam" id="PF14650"/>
    </source>
</evidence>
<feature type="compositionally biased region" description="Basic and acidic residues" evidence="2">
    <location>
        <begin position="376"/>
        <end position="386"/>
    </location>
</feature>
<reference evidence="4" key="1">
    <citation type="submission" date="2019-04" db="EMBL/GenBank/DDBJ databases">
        <authorList>
            <person name="Alioto T."/>
            <person name="Alioto T."/>
        </authorList>
    </citation>
    <scope>NUCLEOTIDE SEQUENCE [LARGE SCALE GENOMIC DNA]</scope>
</reference>
<evidence type="ECO:0000256" key="2">
    <source>
        <dbReference type="SAM" id="MobiDB-lite"/>
    </source>
</evidence>
<comment type="similarity">
    <text evidence="1">Belongs to the SPATA31 family.</text>
</comment>
<feature type="compositionally biased region" description="Basic residues" evidence="2">
    <location>
        <begin position="366"/>
        <end position="375"/>
    </location>
</feature>
<feature type="domain" description="SPATA31" evidence="3">
    <location>
        <begin position="425"/>
        <end position="553"/>
    </location>
</feature>
<dbReference type="PANTHER" id="PTHR21859:SF12">
    <property type="entry name" value="SPERMATOGENESIS-ASSOCIATED PROTEIN 31D1"/>
    <property type="match status" value="1"/>
</dbReference>
<name>A0A5E4D087_MARMO</name>